<dbReference type="GO" id="GO:0035438">
    <property type="term" value="F:cyclic-di-GMP binding"/>
    <property type="evidence" value="ECO:0007669"/>
    <property type="project" value="InterPro"/>
</dbReference>
<accession>A0A485LVL7</accession>
<feature type="domain" description="PilZ" evidence="1">
    <location>
        <begin position="6"/>
        <end position="101"/>
    </location>
</feature>
<dbReference type="InterPro" id="IPR009875">
    <property type="entry name" value="PilZ_domain"/>
</dbReference>
<dbReference type="EMBL" id="CAADRM010000035">
    <property type="protein sequence ID" value="VFU12222.1"/>
    <property type="molecule type" value="Genomic_DNA"/>
</dbReference>
<dbReference type="Pfam" id="PF07238">
    <property type="entry name" value="PilZ"/>
    <property type="match status" value="1"/>
</dbReference>
<evidence type="ECO:0000259" key="1">
    <source>
        <dbReference type="Pfam" id="PF07238"/>
    </source>
</evidence>
<dbReference type="AlphaFoldDB" id="A0A485LVL7"/>
<evidence type="ECO:0000313" key="2">
    <source>
        <dbReference type="EMBL" id="VFU12222.1"/>
    </source>
</evidence>
<organism evidence="2">
    <name type="scientific">anaerobic digester metagenome</name>
    <dbReference type="NCBI Taxonomy" id="1263854"/>
    <lineage>
        <taxon>unclassified sequences</taxon>
        <taxon>metagenomes</taxon>
        <taxon>ecological metagenomes</taxon>
    </lineage>
</organism>
<dbReference type="Gene3D" id="2.40.10.220">
    <property type="entry name" value="predicted glycosyltransferase like domains"/>
    <property type="match status" value="1"/>
</dbReference>
<proteinExistence type="predicted"/>
<reference evidence="2" key="1">
    <citation type="submission" date="2019-03" db="EMBL/GenBank/DDBJ databases">
        <authorList>
            <person name="Hao L."/>
        </authorList>
    </citation>
    <scope>NUCLEOTIDE SEQUENCE</scope>
</reference>
<name>A0A485LVL7_9ZZZZ</name>
<dbReference type="SUPFAM" id="SSF141371">
    <property type="entry name" value="PilZ domain-like"/>
    <property type="match status" value="1"/>
</dbReference>
<protein>
    <submittedName>
        <fullName evidence="2">PilZ domain protein</fullName>
    </submittedName>
</protein>
<sequence>MAFGQENRTHQRLNCRIPMEYTLRRSRKPYQATVYNISDGGLYVETDRELRPGQDIRISIHQDMPEGFNHLALDDQSGIIRWSLPATTGRRRVYRAGIRLSSADVRRAFQGLPEVQYFCDVCGEQVSYRQVRKAELIWMCPHCSEYVKRLPGDICRMAYRHLIGNVI</sequence>
<gene>
    <name evidence="2" type="ORF">SCFA_130027</name>
</gene>